<keyword evidence="6" id="KW-1185">Reference proteome</keyword>
<dbReference type="PROSITE" id="PS50949">
    <property type="entry name" value="HTH_GNTR"/>
    <property type="match status" value="1"/>
</dbReference>
<dbReference type="EMBL" id="FNRI01000012">
    <property type="protein sequence ID" value="SEA99947.1"/>
    <property type="molecule type" value="Genomic_DNA"/>
</dbReference>
<name>A0A1H4FSA8_9BACT</name>
<dbReference type="InterPro" id="IPR000524">
    <property type="entry name" value="Tscrpt_reg_HTH_GntR"/>
</dbReference>
<dbReference type="GO" id="GO:0003700">
    <property type="term" value="F:DNA-binding transcription factor activity"/>
    <property type="evidence" value="ECO:0007669"/>
    <property type="project" value="InterPro"/>
</dbReference>
<dbReference type="Pfam" id="PF00392">
    <property type="entry name" value="GntR"/>
    <property type="match status" value="1"/>
</dbReference>
<dbReference type="AlphaFoldDB" id="A0A1H4FSA8"/>
<dbReference type="Pfam" id="PF07729">
    <property type="entry name" value="FCD"/>
    <property type="match status" value="1"/>
</dbReference>
<dbReference type="STRING" id="1033731.SAMN05444145_11249"/>
<organism evidence="5 6">
    <name type="scientific">Alistipes timonensis JC136</name>
    <dbReference type="NCBI Taxonomy" id="1033731"/>
    <lineage>
        <taxon>Bacteria</taxon>
        <taxon>Pseudomonadati</taxon>
        <taxon>Bacteroidota</taxon>
        <taxon>Bacteroidia</taxon>
        <taxon>Bacteroidales</taxon>
        <taxon>Rikenellaceae</taxon>
        <taxon>Alistipes</taxon>
    </lineage>
</organism>
<gene>
    <name evidence="5" type="ORF">SAMN05444145_11249</name>
</gene>
<dbReference type="InterPro" id="IPR036390">
    <property type="entry name" value="WH_DNA-bd_sf"/>
</dbReference>
<dbReference type="Proteomes" id="UP000183253">
    <property type="component" value="Unassembled WGS sequence"/>
</dbReference>
<evidence type="ECO:0000259" key="4">
    <source>
        <dbReference type="PROSITE" id="PS50949"/>
    </source>
</evidence>
<keyword evidence="3" id="KW-0804">Transcription</keyword>
<keyword evidence="2 5" id="KW-0238">DNA-binding</keyword>
<dbReference type="PANTHER" id="PTHR43537:SF24">
    <property type="entry name" value="GLUCONATE OPERON TRANSCRIPTIONAL REPRESSOR"/>
    <property type="match status" value="1"/>
</dbReference>
<dbReference type="CDD" id="cd07377">
    <property type="entry name" value="WHTH_GntR"/>
    <property type="match status" value="1"/>
</dbReference>
<dbReference type="InterPro" id="IPR008920">
    <property type="entry name" value="TF_FadR/GntR_C"/>
</dbReference>
<dbReference type="PRINTS" id="PR00035">
    <property type="entry name" value="HTHGNTR"/>
</dbReference>
<reference evidence="5 6" key="1">
    <citation type="submission" date="2016-10" db="EMBL/GenBank/DDBJ databases">
        <authorList>
            <person name="de Groot N.N."/>
        </authorList>
    </citation>
    <scope>NUCLEOTIDE SEQUENCE [LARGE SCALE GENOMIC DNA]</scope>
    <source>
        <strain evidence="5 6">DSM 25383</strain>
    </source>
</reference>
<dbReference type="PANTHER" id="PTHR43537">
    <property type="entry name" value="TRANSCRIPTIONAL REGULATOR, GNTR FAMILY"/>
    <property type="match status" value="1"/>
</dbReference>
<protein>
    <submittedName>
        <fullName evidence="5">DNA-binding transcriptional regulator, FadR family</fullName>
    </submittedName>
</protein>
<proteinExistence type="predicted"/>
<evidence type="ECO:0000256" key="1">
    <source>
        <dbReference type="ARBA" id="ARBA00023015"/>
    </source>
</evidence>
<dbReference type="Gene3D" id="1.10.10.10">
    <property type="entry name" value="Winged helix-like DNA-binding domain superfamily/Winged helix DNA-binding domain"/>
    <property type="match status" value="1"/>
</dbReference>
<sequence>MNHSPNIKQVETVLKYIKEQLYSGSLQPGQRLPAERRLAEMLGVGRAHVRAAFQKLEFYGIVQTFPQSGTVVAQEKMQVLERLITDALQIEQYDFASLVYVRVLLELEAVRLCARNRTPEDLENIEQALLECEAKFYTDERVSKDFAYHQALARGAHNPVIASMLLVITPDVLRYYQRYRVCTVPQEEVCFEHRELLRCVREQDEEGAVEMLRRHLKSLSEFAATYNDENHFLE</sequence>
<dbReference type="SUPFAM" id="SSF46785">
    <property type="entry name" value="Winged helix' DNA-binding domain"/>
    <property type="match status" value="1"/>
</dbReference>
<feature type="domain" description="HTH gntR-type" evidence="4">
    <location>
        <begin position="7"/>
        <end position="75"/>
    </location>
</feature>
<dbReference type="SMART" id="SM00895">
    <property type="entry name" value="FCD"/>
    <property type="match status" value="1"/>
</dbReference>
<keyword evidence="1" id="KW-0805">Transcription regulation</keyword>
<dbReference type="GO" id="GO:0003677">
    <property type="term" value="F:DNA binding"/>
    <property type="evidence" value="ECO:0007669"/>
    <property type="project" value="UniProtKB-KW"/>
</dbReference>
<evidence type="ECO:0000256" key="3">
    <source>
        <dbReference type="ARBA" id="ARBA00023163"/>
    </source>
</evidence>
<dbReference type="RefSeq" id="WP_010266297.1">
    <property type="nucleotide sequence ID" value="NZ_CAEG01000019.1"/>
</dbReference>
<evidence type="ECO:0000313" key="5">
    <source>
        <dbReference type="EMBL" id="SEA99947.1"/>
    </source>
</evidence>
<dbReference type="Gene3D" id="1.20.120.530">
    <property type="entry name" value="GntR ligand-binding domain-like"/>
    <property type="match status" value="1"/>
</dbReference>
<evidence type="ECO:0000313" key="6">
    <source>
        <dbReference type="Proteomes" id="UP000183253"/>
    </source>
</evidence>
<accession>A0A1H4FSA8</accession>
<dbReference type="InterPro" id="IPR036388">
    <property type="entry name" value="WH-like_DNA-bd_sf"/>
</dbReference>
<dbReference type="InterPro" id="IPR011711">
    <property type="entry name" value="GntR_C"/>
</dbReference>
<dbReference type="OrthoDB" id="9799482at2"/>
<dbReference type="SUPFAM" id="SSF48008">
    <property type="entry name" value="GntR ligand-binding domain-like"/>
    <property type="match status" value="1"/>
</dbReference>
<dbReference type="SMART" id="SM00345">
    <property type="entry name" value="HTH_GNTR"/>
    <property type="match status" value="1"/>
</dbReference>
<evidence type="ECO:0000256" key="2">
    <source>
        <dbReference type="ARBA" id="ARBA00023125"/>
    </source>
</evidence>